<comment type="catalytic activity">
    <reaction evidence="7">
        <text>L-cysteinyl-[prolipoprotein] + a 1,2-diacyl-sn-glycero-3-phospho-(1'-sn-glycerol) = an S-1,2-diacyl-sn-glyceryl-L-cysteinyl-[prolipoprotein] + sn-glycerol 1-phosphate + H(+)</text>
        <dbReference type="Rhea" id="RHEA:56712"/>
        <dbReference type="Rhea" id="RHEA-COMP:14679"/>
        <dbReference type="Rhea" id="RHEA-COMP:14680"/>
        <dbReference type="ChEBI" id="CHEBI:15378"/>
        <dbReference type="ChEBI" id="CHEBI:29950"/>
        <dbReference type="ChEBI" id="CHEBI:57685"/>
        <dbReference type="ChEBI" id="CHEBI:64716"/>
        <dbReference type="ChEBI" id="CHEBI:140658"/>
        <dbReference type="EC" id="2.5.1.145"/>
    </reaction>
</comment>
<dbReference type="EC" id="2.5.1.145" evidence="7"/>
<feature type="transmembrane region" description="Helical" evidence="7">
    <location>
        <begin position="161"/>
        <end position="177"/>
    </location>
</feature>
<sequence>MNRYAFEIFGVGIAWYGIIIASAMFIGTIILTKIGKRYGYAENDLIDLALVVLPSAIIGARAYYVIFEWSYYSAHPNMILAFRQGGLAIHGGIIGGLIGGYIVCKVKKLNFAELADMIAIPLILGQAIGRWGNYINQEAHGGPTDLPWGIMVDGVKVHPTFLYESIWNLLIFGILLFTFKNRKFQGEHFLKYMIFYSIGRFFIEGLRTDSLMLGPLRIAQVISLVFIVLGLAVIFYARHTGKWKIDENH</sequence>
<dbReference type="Pfam" id="PF01790">
    <property type="entry name" value="LGT"/>
    <property type="match status" value="1"/>
</dbReference>
<evidence type="ECO:0000313" key="8">
    <source>
        <dbReference type="EMBL" id="MBF4691596.1"/>
    </source>
</evidence>
<feature type="transmembrane region" description="Helical" evidence="7">
    <location>
        <begin position="87"/>
        <end position="104"/>
    </location>
</feature>
<comment type="function">
    <text evidence="7">Catalyzes the transfer of the diacylglyceryl group from phosphatidylglycerol to the sulfhydryl group of the N-terminal cysteine of a prolipoprotein, the first step in the formation of mature lipoproteins.</text>
</comment>
<reference evidence="8 9" key="1">
    <citation type="submission" date="2020-11" db="EMBL/GenBank/DDBJ databases">
        <title>Fusibacter basophilias sp. nov.</title>
        <authorList>
            <person name="Qiu D."/>
        </authorList>
    </citation>
    <scope>NUCLEOTIDE SEQUENCE [LARGE SCALE GENOMIC DNA]</scope>
    <source>
        <strain evidence="8 9">Q10-2</strain>
    </source>
</reference>
<dbReference type="NCBIfam" id="TIGR00544">
    <property type="entry name" value="lgt"/>
    <property type="match status" value="1"/>
</dbReference>
<dbReference type="InterPro" id="IPR001640">
    <property type="entry name" value="Lgt"/>
</dbReference>
<keyword evidence="6 7" id="KW-0472">Membrane</keyword>
<keyword evidence="4 7" id="KW-0812">Transmembrane</keyword>
<feature type="transmembrane region" description="Helical" evidence="7">
    <location>
        <begin position="111"/>
        <end position="129"/>
    </location>
</feature>
<evidence type="ECO:0000256" key="1">
    <source>
        <dbReference type="ARBA" id="ARBA00007150"/>
    </source>
</evidence>
<accession>A0ABR9ZMQ1</accession>
<gene>
    <name evidence="7" type="primary">lgt</name>
    <name evidence="8" type="ORF">ISU02_00625</name>
</gene>
<protein>
    <recommendedName>
        <fullName evidence="7">Phosphatidylglycerol--prolipoprotein diacylglyceryl transferase</fullName>
        <ecNumber evidence="7">2.5.1.145</ecNumber>
    </recommendedName>
</protein>
<evidence type="ECO:0000256" key="3">
    <source>
        <dbReference type="ARBA" id="ARBA00022679"/>
    </source>
</evidence>
<name>A0ABR9ZMQ1_9FIRM</name>
<feature type="binding site" evidence="7">
    <location>
        <position position="130"/>
    </location>
    <ligand>
        <name>a 1,2-diacyl-sn-glycero-3-phospho-(1'-sn-glycerol)</name>
        <dbReference type="ChEBI" id="CHEBI:64716"/>
    </ligand>
</feature>
<organism evidence="8 9">
    <name type="scientific">Fusibacter ferrireducens</name>
    <dbReference type="NCBI Taxonomy" id="2785058"/>
    <lineage>
        <taxon>Bacteria</taxon>
        <taxon>Bacillati</taxon>
        <taxon>Bacillota</taxon>
        <taxon>Clostridia</taxon>
        <taxon>Eubacteriales</taxon>
        <taxon>Eubacteriales Family XII. Incertae Sedis</taxon>
        <taxon>Fusibacter</taxon>
    </lineage>
</organism>
<evidence type="ECO:0000256" key="6">
    <source>
        <dbReference type="ARBA" id="ARBA00023136"/>
    </source>
</evidence>
<dbReference type="PANTHER" id="PTHR30589:SF0">
    <property type="entry name" value="PHOSPHATIDYLGLYCEROL--PROLIPOPROTEIN DIACYLGLYCERYL TRANSFERASE"/>
    <property type="match status" value="1"/>
</dbReference>
<evidence type="ECO:0000256" key="5">
    <source>
        <dbReference type="ARBA" id="ARBA00022989"/>
    </source>
</evidence>
<keyword evidence="9" id="KW-1185">Reference proteome</keyword>
<comment type="subcellular location">
    <subcellularLocation>
        <location evidence="7">Cell membrane</location>
        <topology evidence="7">Multi-pass membrane protein</topology>
    </subcellularLocation>
</comment>
<comment type="caution">
    <text evidence="8">The sequence shown here is derived from an EMBL/GenBank/DDBJ whole genome shotgun (WGS) entry which is preliminary data.</text>
</comment>
<dbReference type="PROSITE" id="PS01311">
    <property type="entry name" value="LGT"/>
    <property type="match status" value="1"/>
</dbReference>
<feature type="transmembrane region" description="Helical" evidence="7">
    <location>
        <begin position="189"/>
        <end position="206"/>
    </location>
</feature>
<evidence type="ECO:0000313" key="9">
    <source>
        <dbReference type="Proteomes" id="UP000614200"/>
    </source>
</evidence>
<evidence type="ECO:0000256" key="4">
    <source>
        <dbReference type="ARBA" id="ARBA00022692"/>
    </source>
</evidence>
<dbReference type="EMBL" id="JADKNH010000001">
    <property type="protein sequence ID" value="MBF4691596.1"/>
    <property type="molecule type" value="Genomic_DNA"/>
</dbReference>
<comment type="pathway">
    <text evidence="7">Protein modification; lipoprotein biosynthesis (diacylglyceryl transfer).</text>
</comment>
<keyword evidence="2 7" id="KW-1003">Cell membrane</keyword>
<dbReference type="GO" id="GO:0016757">
    <property type="term" value="F:glycosyltransferase activity"/>
    <property type="evidence" value="ECO:0007669"/>
    <property type="project" value="UniProtKB-KW"/>
</dbReference>
<evidence type="ECO:0000256" key="2">
    <source>
        <dbReference type="ARBA" id="ARBA00022475"/>
    </source>
</evidence>
<feature type="transmembrane region" description="Helical" evidence="7">
    <location>
        <begin position="46"/>
        <end position="67"/>
    </location>
</feature>
<dbReference type="RefSeq" id="WP_194699843.1">
    <property type="nucleotide sequence ID" value="NZ_JADKNH010000001.1"/>
</dbReference>
<dbReference type="HAMAP" id="MF_01147">
    <property type="entry name" value="Lgt"/>
    <property type="match status" value="1"/>
</dbReference>
<feature type="transmembrane region" description="Helical" evidence="7">
    <location>
        <begin position="13"/>
        <end position="34"/>
    </location>
</feature>
<dbReference type="Proteomes" id="UP000614200">
    <property type="component" value="Unassembled WGS sequence"/>
</dbReference>
<evidence type="ECO:0000256" key="7">
    <source>
        <dbReference type="HAMAP-Rule" id="MF_01147"/>
    </source>
</evidence>
<keyword evidence="3 7" id="KW-0808">Transferase</keyword>
<keyword evidence="8" id="KW-0328">Glycosyltransferase</keyword>
<proteinExistence type="inferred from homology"/>
<keyword evidence="5 7" id="KW-1133">Transmembrane helix</keyword>
<feature type="transmembrane region" description="Helical" evidence="7">
    <location>
        <begin position="218"/>
        <end position="237"/>
    </location>
</feature>
<dbReference type="PANTHER" id="PTHR30589">
    <property type="entry name" value="PROLIPOPROTEIN DIACYLGLYCERYL TRANSFERASE"/>
    <property type="match status" value="1"/>
</dbReference>
<comment type="similarity">
    <text evidence="1 7">Belongs to the Lgt family.</text>
</comment>